<dbReference type="Proteomes" id="UP000652761">
    <property type="component" value="Unassembled WGS sequence"/>
</dbReference>
<proteinExistence type="predicted"/>
<comment type="caution">
    <text evidence="2">The sequence shown here is derived from an EMBL/GenBank/DDBJ whole genome shotgun (WGS) entry which is preliminary data.</text>
</comment>
<evidence type="ECO:0000256" key="1">
    <source>
        <dbReference type="SAM" id="Phobius"/>
    </source>
</evidence>
<accession>A0A843VWA2</accession>
<gene>
    <name evidence="2" type="ORF">Taro_034378</name>
</gene>
<protein>
    <submittedName>
        <fullName evidence="2">Uncharacterized protein</fullName>
    </submittedName>
</protein>
<dbReference type="AlphaFoldDB" id="A0A843VWA2"/>
<evidence type="ECO:0000313" key="2">
    <source>
        <dbReference type="EMBL" id="MQM01622.1"/>
    </source>
</evidence>
<feature type="non-terminal residue" evidence="2">
    <location>
        <position position="258"/>
    </location>
</feature>
<organism evidence="2 3">
    <name type="scientific">Colocasia esculenta</name>
    <name type="common">Wild taro</name>
    <name type="synonym">Arum esculentum</name>
    <dbReference type="NCBI Taxonomy" id="4460"/>
    <lineage>
        <taxon>Eukaryota</taxon>
        <taxon>Viridiplantae</taxon>
        <taxon>Streptophyta</taxon>
        <taxon>Embryophyta</taxon>
        <taxon>Tracheophyta</taxon>
        <taxon>Spermatophyta</taxon>
        <taxon>Magnoliopsida</taxon>
        <taxon>Liliopsida</taxon>
        <taxon>Araceae</taxon>
        <taxon>Aroideae</taxon>
        <taxon>Colocasieae</taxon>
        <taxon>Colocasia</taxon>
    </lineage>
</organism>
<keyword evidence="1" id="KW-1133">Transmembrane helix</keyword>
<keyword evidence="1" id="KW-0472">Membrane</keyword>
<sequence>MEELGHGGLAAGCCLARWCSGAAKAGRVCYAYGWGGQSPGDWRRCWFCARRTRGLSRHGDLEVCWPDLGGKGNGSSWRGDPGGSCAMARRCRSGSCRGSQCAYKKTPRSSSLGVLRGGLSSSKFLRILSLHFPVFSVLPDFAGDGRLSKGGRRVGELGELDLYVLPFRVLSLWGGRIRNIFSFFLNIHWLRMGVFITSLIFSRLFFYTRLMTLKSPGDSPSNQLVTHPMGSSEIKCTAGLELDKLTFGNADAKKSQKG</sequence>
<name>A0A843VWA2_COLES</name>
<keyword evidence="3" id="KW-1185">Reference proteome</keyword>
<evidence type="ECO:0000313" key="3">
    <source>
        <dbReference type="Proteomes" id="UP000652761"/>
    </source>
</evidence>
<dbReference type="EMBL" id="NMUH01002710">
    <property type="protein sequence ID" value="MQM01622.1"/>
    <property type="molecule type" value="Genomic_DNA"/>
</dbReference>
<keyword evidence="1" id="KW-0812">Transmembrane</keyword>
<reference evidence="2" key="1">
    <citation type="submission" date="2017-07" db="EMBL/GenBank/DDBJ databases">
        <title>Taro Niue Genome Assembly and Annotation.</title>
        <authorList>
            <person name="Atibalentja N."/>
            <person name="Keating K."/>
            <person name="Fields C.J."/>
        </authorList>
    </citation>
    <scope>NUCLEOTIDE SEQUENCE</scope>
    <source>
        <strain evidence="2">Niue_2</strain>
        <tissue evidence="2">Leaf</tissue>
    </source>
</reference>
<feature type="transmembrane region" description="Helical" evidence="1">
    <location>
        <begin position="188"/>
        <end position="206"/>
    </location>
</feature>